<dbReference type="Gene3D" id="3.20.20.70">
    <property type="entry name" value="Aldolase class I"/>
    <property type="match status" value="1"/>
</dbReference>
<dbReference type="EC" id="4.3.3.7" evidence="4 12"/>
<dbReference type="InterPro" id="IPR020625">
    <property type="entry name" value="Schiff_base-form_aldolases_AS"/>
</dbReference>
<feature type="binding site" evidence="12 15">
    <location>
        <position position="206"/>
    </location>
    <ligand>
        <name>pyruvate</name>
        <dbReference type="ChEBI" id="CHEBI:15361"/>
    </ligand>
</feature>
<dbReference type="HOGENOM" id="CLU_049343_7_0_0"/>
<dbReference type="GO" id="GO:0009089">
    <property type="term" value="P:lysine biosynthetic process via diaminopimelate"/>
    <property type="evidence" value="ECO:0007669"/>
    <property type="project" value="UniProtKB-UniRule"/>
</dbReference>
<evidence type="ECO:0000313" key="17">
    <source>
        <dbReference type="Proteomes" id="UP000001916"/>
    </source>
</evidence>
<dbReference type="PROSITE" id="PS00666">
    <property type="entry name" value="DHDPS_2"/>
    <property type="match status" value="1"/>
</dbReference>
<dbReference type="PANTHER" id="PTHR12128:SF66">
    <property type="entry name" value="4-HYDROXY-2-OXOGLUTARATE ALDOLASE, MITOCHONDRIAL"/>
    <property type="match status" value="1"/>
</dbReference>
<dbReference type="GO" id="GO:0019877">
    <property type="term" value="P:diaminopimelate biosynthetic process"/>
    <property type="evidence" value="ECO:0007669"/>
    <property type="project" value="UniProtKB-UniRule"/>
</dbReference>
<keyword evidence="10 12" id="KW-0704">Schiff base</keyword>
<name>D7BIJ2_ALLS1</name>
<dbReference type="UniPathway" id="UPA00034">
    <property type="reaction ID" value="UER00017"/>
</dbReference>
<dbReference type="CDD" id="cd00950">
    <property type="entry name" value="DHDPS"/>
    <property type="match status" value="1"/>
</dbReference>
<protein>
    <recommendedName>
        <fullName evidence="4 12">4-hydroxy-tetrahydrodipicolinate synthase</fullName>
        <shortName evidence="12">HTPA synthase</shortName>
        <ecNumber evidence="4 12">4.3.3.7</ecNumber>
    </recommendedName>
</protein>
<dbReference type="InterPro" id="IPR013785">
    <property type="entry name" value="Aldolase_TIM"/>
</dbReference>
<dbReference type="EMBL" id="CP002042">
    <property type="protein sequence ID" value="ADH64167.1"/>
    <property type="molecule type" value="Genomic_DNA"/>
</dbReference>
<evidence type="ECO:0000256" key="13">
    <source>
        <dbReference type="PIRNR" id="PIRNR001365"/>
    </source>
</evidence>
<evidence type="ECO:0000256" key="7">
    <source>
        <dbReference type="ARBA" id="ARBA00022915"/>
    </source>
</evidence>
<evidence type="ECO:0000256" key="15">
    <source>
        <dbReference type="PIRSR" id="PIRSR001365-2"/>
    </source>
</evidence>
<dbReference type="InterPro" id="IPR002220">
    <property type="entry name" value="DapA-like"/>
</dbReference>
<dbReference type="InterPro" id="IPR012691">
    <property type="entry name" value="HpaI_NOT_DapA"/>
</dbReference>
<comment type="similarity">
    <text evidence="3 12 13">Belongs to the DapA family.</text>
</comment>
<evidence type="ECO:0000256" key="4">
    <source>
        <dbReference type="ARBA" id="ARBA00012086"/>
    </source>
</evidence>
<evidence type="ECO:0000256" key="8">
    <source>
        <dbReference type="ARBA" id="ARBA00023154"/>
    </source>
</evidence>
<gene>
    <name evidence="12" type="primary">dapA</name>
    <name evidence="16" type="ordered locus">Mesil_2308</name>
</gene>
<comment type="catalytic activity">
    <reaction evidence="11 12">
        <text>L-aspartate 4-semialdehyde + pyruvate = (2S,4S)-4-hydroxy-2,3,4,5-tetrahydrodipicolinate + H2O + H(+)</text>
        <dbReference type="Rhea" id="RHEA:34171"/>
        <dbReference type="ChEBI" id="CHEBI:15361"/>
        <dbReference type="ChEBI" id="CHEBI:15377"/>
        <dbReference type="ChEBI" id="CHEBI:15378"/>
        <dbReference type="ChEBI" id="CHEBI:67139"/>
        <dbReference type="ChEBI" id="CHEBI:537519"/>
        <dbReference type="EC" id="4.3.3.7"/>
    </reaction>
</comment>
<keyword evidence="7 12" id="KW-0220">Diaminopimelate biosynthesis</keyword>
<evidence type="ECO:0000256" key="6">
    <source>
        <dbReference type="ARBA" id="ARBA00022605"/>
    </source>
</evidence>
<dbReference type="PIRSF" id="PIRSF001365">
    <property type="entry name" value="DHDPS"/>
    <property type="match status" value="1"/>
</dbReference>
<evidence type="ECO:0000256" key="1">
    <source>
        <dbReference type="ARBA" id="ARBA00003294"/>
    </source>
</evidence>
<evidence type="ECO:0000256" key="14">
    <source>
        <dbReference type="PIRSR" id="PIRSR001365-1"/>
    </source>
</evidence>
<sequence length="313" mass="34613">MSEFKGSIVPLVTPFKNGQIDEAAMERLIERQIAAGSHGLSVGGTTGEPGTLSLEERKYLIELAVKLIKGRVPLLAGTGTLRLDETLEITRFAQKVGAAGALVITPYYIKPNQEGLYRFFGQVAQAVPDFPIVLYNIPGRAGVEIKVETAARLRRDFPNIIGLKHSSKDVEYVSELLRTAGRDFRVFCGLEALTFPMMCVGAVGTIAATANWLPQETAQMCQLTLEGKYQEALELHYYGLEANDAIFWDTNPIPLKTVLSWMGLLEKEWRAPLGPTTPEIEARLRRMAESYGLIPKKEPHPPVLTDPAKKEYV</sequence>
<comment type="subunit">
    <text evidence="12">Homotetramer; dimer of dimers.</text>
</comment>
<evidence type="ECO:0000256" key="9">
    <source>
        <dbReference type="ARBA" id="ARBA00023239"/>
    </source>
</evidence>
<dbReference type="Proteomes" id="UP000001916">
    <property type="component" value="Chromosome"/>
</dbReference>
<organism evidence="16 17">
    <name type="scientific">Allomeiothermus silvanus (strain ATCC 700542 / DSM 9946 / NBRC 106475 / NCIMB 13440 / VI-R2)</name>
    <name type="common">Thermus silvanus</name>
    <dbReference type="NCBI Taxonomy" id="526227"/>
    <lineage>
        <taxon>Bacteria</taxon>
        <taxon>Thermotogati</taxon>
        <taxon>Deinococcota</taxon>
        <taxon>Deinococci</taxon>
        <taxon>Thermales</taxon>
        <taxon>Thermaceae</taxon>
        <taxon>Allomeiothermus</taxon>
    </lineage>
</organism>
<dbReference type="GO" id="GO:0005829">
    <property type="term" value="C:cytosol"/>
    <property type="evidence" value="ECO:0007669"/>
    <property type="project" value="TreeGrafter"/>
</dbReference>
<dbReference type="PRINTS" id="PR00146">
    <property type="entry name" value="DHPICSNTHASE"/>
</dbReference>
<proteinExistence type="inferred from homology"/>
<keyword evidence="8 12" id="KW-0457">Lysine biosynthesis</keyword>
<evidence type="ECO:0000256" key="12">
    <source>
        <dbReference type="HAMAP-Rule" id="MF_00418"/>
    </source>
</evidence>
<keyword evidence="17" id="KW-1185">Reference proteome</keyword>
<feature type="site" description="Part of a proton relay during catalysis" evidence="12">
    <location>
        <position position="108"/>
    </location>
</feature>
<dbReference type="HAMAP" id="MF_00418">
    <property type="entry name" value="DapA"/>
    <property type="match status" value="1"/>
</dbReference>
<dbReference type="OrthoDB" id="9782828at2"/>
<keyword evidence="5 12" id="KW-0963">Cytoplasm</keyword>
<reference evidence="16 17" key="1">
    <citation type="journal article" date="2010" name="Stand. Genomic Sci.">
        <title>Complete genome sequence of Meiothermus silvanus type strain (VI-R2).</title>
        <authorList>
            <person name="Sikorski J."/>
            <person name="Tindall B.J."/>
            <person name="Lowry S."/>
            <person name="Lucas S."/>
            <person name="Nolan M."/>
            <person name="Copeland A."/>
            <person name="Glavina Del Rio T."/>
            <person name="Tice H."/>
            <person name="Cheng J.F."/>
            <person name="Han C."/>
            <person name="Pitluck S."/>
            <person name="Liolios K."/>
            <person name="Ivanova N."/>
            <person name="Mavromatis K."/>
            <person name="Mikhailova N."/>
            <person name="Pati A."/>
            <person name="Goodwin L."/>
            <person name="Chen A."/>
            <person name="Palaniappan K."/>
            <person name="Land M."/>
            <person name="Hauser L."/>
            <person name="Chang Y.J."/>
            <person name="Jeffries C.D."/>
            <person name="Rohde M."/>
            <person name="Goker M."/>
            <person name="Woyke T."/>
            <person name="Bristow J."/>
            <person name="Eisen J.A."/>
            <person name="Markowitz V."/>
            <person name="Hugenholtz P."/>
            <person name="Kyrpides N.C."/>
            <person name="Klenk H.P."/>
            <person name="Lapidus A."/>
        </authorList>
    </citation>
    <scope>NUCLEOTIDE SEQUENCE [LARGE SCALE GENOMIC DNA]</scope>
    <source>
        <strain evidence="17">ATCC 700542 / DSM 9946 / VI-R2</strain>
    </source>
</reference>
<dbReference type="STRING" id="526227.Mesil_2308"/>
<dbReference type="NCBIfam" id="TIGR02313">
    <property type="entry name" value="HpaI-NOT-DapA"/>
    <property type="match status" value="1"/>
</dbReference>
<evidence type="ECO:0000256" key="10">
    <source>
        <dbReference type="ARBA" id="ARBA00023270"/>
    </source>
</evidence>
<dbReference type="SMART" id="SM01130">
    <property type="entry name" value="DHDPS"/>
    <property type="match status" value="1"/>
</dbReference>
<evidence type="ECO:0000256" key="5">
    <source>
        <dbReference type="ARBA" id="ARBA00022490"/>
    </source>
</evidence>
<comment type="subcellular location">
    <subcellularLocation>
        <location evidence="12">Cytoplasm</location>
    </subcellularLocation>
</comment>
<feature type="active site" description="Proton donor/acceptor" evidence="12 14">
    <location>
        <position position="135"/>
    </location>
</feature>
<feature type="binding site" evidence="12 15">
    <location>
        <position position="46"/>
    </location>
    <ligand>
        <name>pyruvate</name>
        <dbReference type="ChEBI" id="CHEBI:15361"/>
    </ligand>
</feature>
<evidence type="ECO:0000256" key="3">
    <source>
        <dbReference type="ARBA" id="ARBA00007592"/>
    </source>
</evidence>
<dbReference type="GO" id="GO:0008840">
    <property type="term" value="F:4-hydroxy-tetrahydrodipicolinate synthase activity"/>
    <property type="evidence" value="ECO:0007669"/>
    <property type="project" value="UniProtKB-UniRule"/>
</dbReference>
<dbReference type="NCBIfam" id="TIGR00674">
    <property type="entry name" value="dapA"/>
    <property type="match status" value="1"/>
</dbReference>
<dbReference type="SUPFAM" id="SSF51569">
    <property type="entry name" value="Aldolase"/>
    <property type="match status" value="1"/>
</dbReference>
<evidence type="ECO:0000256" key="11">
    <source>
        <dbReference type="ARBA" id="ARBA00047836"/>
    </source>
</evidence>
<feature type="active site" description="Schiff-base intermediate with substrate" evidence="12 14">
    <location>
        <position position="164"/>
    </location>
</feature>
<comment type="function">
    <text evidence="1 12">Catalyzes the condensation of (S)-aspartate-beta-semialdehyde [(S)-ASA] and pyruvate to 4-hydroxy-tetrahydrodipicolinate (HTPA).</text>
</comment>
<accession>D7BIJ2</accession>
<comment type="pathway">
    <text evidence="2 12">Amino-acid biosynthesis; L-lysine biosynthesis via DAP pathway; (S)-tetrahydrodipicolinate from L-aspartate: step 3/4.</text>
</comment>
<dbReference type="AlphaFoldDB" id="D7BIJ2"/>
<keyword evidence="6 12" id="KW-0028">Amino-acid biosynthesis</keyword>
<dbReference type="InterPro" id="IPR005263">
    <property type="entry name" value="DapA"/>
</dbReference>
<dbReference type="eggNOG" id="COG0329">
    <property type="taxonomic scope" value="Bacteria"/>
</dbReference>
<evidence type="ECO:0000313" key="16">
    <source>
        <dbReference type="EMBL" id="ADH64167.1"/>
    </source>
</evidence>
<dbReference type="Pfam" id="PF00701">
    <property type="entry name" value="DHDPS"/>
    <property type="match status" value="1"/>
</dbReference>
<dbReference type="KEGG" id="msv:Mesil_2308"/>
<evidence type="ECO:0000256" key="2">
    <source>
        <dbReference type="ARBA" id="ARBA00005120"/>
    </source>
</evidence>
<feature type="site" description="Part of a proton relay during catalysis" evidence="12">
    <location>
        <position position="45"/>
    </location>
</feature>
<keyword evidence="9 12" id="KW-0456">Lyase</keyword>
<dbReference type="RefSeq" id="WP_013158711.1">
    <property type="nucleotide sequence ID" value="NC_014212.1"/>
</dbReference>
<dbReference type="PANTHER" id="PTHR12128">
    <property type="entry name" value="DIHYDRODIPICOLINATE SYNTHASE"/>
    <property type="match status" value="1"/>
</dbReference>
<comment type="caution">
    <text evidence="12">Was originally thought to be a dihydrodipicolinate synthase (DHDPS), catalyzing the condensation of (S)-aspartate-beta-semialdehyde [(S)-ASA] and pyruvate to dihydrodipicolinate (DHDP). However, it was shown in E.coli that the product of the enzymatic reaction is not dihydrodipicolinate but in fact (4S)-4-hydroxy-2,3,4,5-tetrahydro-(2S)-dipicolinic acid (HTPA), and that the consecutive dehydration reaction leading to DHDP is not spontaneous but catalyzed by DapB.</text>
</comment>